<dbReference type="PRINTS" id="PR00021">
    <property type="entry name" value="PRORICH"/>
</dbReference>
<organism evidence="3 4">
    <name type="scientific">Iris pallida</name>
    <name type="common">Sweet iris</name>
    <dbReference type="NCBI Taxonomy" id="29817"/>
    <lineage>
        <taxon>Eukaryota</taxon>
        <taxon>Viridiplantae</taxon>
        <taxon>Streptophyta</taxon>
        <taxon>Embryophyta</taxon>
        <taxon>Tracheophyta</taxon>
        <taxon>Spermatophyta</taxon>
        <taxon>Magnoliopsida</taxon>
        <taxon>Liliopsida</taxon>
        <taxon>Asparagales</taxon>
        <taxon>Iridaceae</taxon>
        <taxon>Iridoideae</taxon>
        <taxon>Irideae</taxon>
        <taxon>Iris</taxon>
    </lineage>
</organism>
<reference evidence="3" key="1">
    <citation type="journal article" date="2023" name="GigaByte">
        <title>Genome assembly of the bearded iris, Iris pallida Lam.</title>
        <authorList>
            <person name="Bruccoleri R.E."/>
            <person name="Oakeley E.J."/>
            <person name="Faust A.M.E."/>
            <person name="Altorfer M."/>
            <person name="Dessus-Babus S."/>
            <person name="Burckhardt D."/>
            <person name="Oertli M."/>
            <person name="Naumann U."/>
            <person name="Petersen F."/>
            <person name="Wong J."/>
        </authorList>
    </citation>
    <scope>NUCLEOTIDE SEQUENCE</scope>
    <source>
        <strain evidence="3">GSM-AAB239-AS_SAM_17_03QT</strain>
    </source>
</reference>
<dbReference type="EMBL" id="JANAVB010010600">
    <property type="protein sequence ID" value="KAJ6838621.1"/>
    <property type="molecule type" value="Genomic_DNA"/>
</dbReference>
<name>A0AAX6HDG6_IRIPA</name>
<gene>
    <name evidence="3" type="ORF">M6B38_318360</name>
</gene>
<sequence length="164" mass="17304">MISSARILVFLVMSVWIGCAISDDSSIKCTCFPCGNPCSNPSPPPPVPELPPPLPPPSPPPPPVVLPPPPPPAPPPQPYCPPPPSEYTPPVQPVTPSPPPSEYTPPVQPVTPSPPSSSTSPDRWAPPGILYPIDPAYRPSVAHKARVGSWVVFVGCGLLVSWWL</sequence>
<dbReference type="Proteomes" id="UP001140949">
    <property type="component" value="Unassembled WGS sequence"/>
</dbReference>
<feature type="signal peptide" evidence="2">
    <location>
        <begin position="1"/>
        <end position="22"/>
    </location>
</feature>
<protein>
    <submittedName>
        <fullName evidence="3">Leucine-rich repeat extensin-like protein 4</fullName>
    </submittedName>
</protein>
<dbReference type="PROSITE" id="PS51257">
    <property type="entry name" value="PROKAR_LIPOPROTEIN"/>
    <property type="match status" value="1"/>
</dbReference>
<dbReference type="AlphaFoldDB" id="A0AAX6HDG6"/>
<evidence type="ECO:0000313" key="3">
    <source>
        <dbReference type="EMBL" id="KAJ6838621.1"/>
    </source>
</evidence>
<evidence type="ECO:0000256" key="1">
    <source>
        <dbReference type="SAM" id="MobiDB-lite"/>
    </source>
</evidence>
<dbReference type="PRINTS" id="PR01217">
    <property type="entry name" value="PRICHEXTENSN"/>
</dbReference>
<feature type="region of interest" description="Disordered" evidence="1">
    <location>
        <begin position="41"/>
        <end position="125"/>
    </location>
</feature>
<accession>A0AAX6HDG6</accession>
<evidence type="ECO:0000313" key="4">
    <source>
        <dbReference type="Proteomes" id="UP001140949"/>
    </source>
</evidence>
<feature type="compositionally biased region" description="Pro residues" evidence="1">
    <location>
        <begin position="41"/>
        <end position="115"/>
    </location>
</feature>
<proteinExistence type="predicted"/>
<reference evidence="3" key="2">
    <citation type="submission" date="2023-04" db="EMBL/GenBank/DDBJ databases">
        <authorList>
            <person name="Bruccoleri R.E."/>
            <person name="Oakeley E.J."/>
            <person name="Faust A.-M."/>
            <person name="Dessus-Babus S."/>
            <person name="Altorfer M."/>
            <person name="Burckhardt D."/>
            <person name="Oertli M."/>
            <person name="Naumann U."/>
            <person name="Petersen F."/>
            <person name="Wong J."/>
        </authorList>
    </citation>
    <scope>NUCLEOTIDE SEQUENCE</scope>
    <source>
        <strain evidence="3">GSM-AAB239-AS_SAM_17_03QT</strain>
        <tissue evidence="3">Leaf</tissue>
    </source>
</reference>
<keyword evidence="4" id="KW-1185">Reference proteome</keyword>
<feature type="chain" id="PRO_5043825391" evidence="2">
    <location>
        <begin position="23"/>
        <end position="164"/>
    </location>
</feature>
<comment type="caution">
    <text evidence="3">The sequence shown here is derived from an EMBL/GenBank/DDBJ whole genome shotgun (WGS) entry which is preliminary data.</text>
</comment>
<keyword evidence="2" id="KW-0732">Signal</keyword>
<evidence type="ECO:0000256" key="2">
    <source>
        <dbReference type="SAM" id="SignalP"/>
    </source>
</evidence>